<dbReference type="RefSeq" id="WP_340359848.1">
    <property type="nucleotide sequence ID" value="NZ_JBBKZU010000014.1"/>
</dbReference>
<feature type="domain" description="Plasmid pRiA4b Orf3-like" evidence="1">
    <location>
        <begin position="11"/>
        <end position="69"/>
    </location>
</feature>
<name>A0ABU8VLZ8_9BURK</name>
<dbReference type="EMBL" id="JBBKZU010000014">
    <property type="protein sequence ID" value="MEJ8814618.1"/>
    <property type="molecule type" value="Genomic_DNA"/>
</dbReference>
<evidence type="ECO:0000313" key="3">
    <source>
        <dbReference type="Proteomes" id="UP001365846"/>
    </source>
</evidence>
<dbReference type="InterPro" id="IPR024047">
    <property type="entry name" value="MM3350-like_sf"/>
</dbReference>
<dbReference type="Proteomes" id="UP001365846">
    <property type="component" value="Unassembled WGS sequence"/>
</dbReference>
<reference evidence="2 3" key="1">
    <citation type="submission" date="2024-03" db="EMBL/GenBank/DDBJ databases">
        <title>Novel species of the genus Variovorax.</title>
        <authorList>
            <person name="Liu Q."/>
            <person name="Xin Y.-H."/>
        </authorList>
    </citation>
    <scope>NUCLEOTIDE SEQUENCE [LARGE SCALE GENOMIC DNA]</scope>
    <source>
        <strain evidence="2 3">KACC 18899</strain>
    </source>
</reference>
<dbReference type="InterPro" id="IPR012912">
    <property type="entry name" value="Plasmid_pRiA4b_Orf3-like"/>
</dbReference>
<evidence type="ECO:0000259" key="1">
    <source>
        <dbReference type="Pfam" id="PF07929"/>
    </source>
</evidence>
<accession>A0ABU8VLZ8</accession>
<organism evidence="2 3">
    <name type="scientific">Variovorax ureilyticus</name>
    <dbReference type="NCBI Taxonomy" id="1836198"/>
    <lineage>
        <taxon>Bacteria</taxon>
        <taxon>Pseudomonadati</taxon>
        <taxon>Pseudomonadota</taxon>
        <taxon>Betaproteobacteria</taxon>
        <taxon>Burkholderiales</taxon>
        <taxon>Comamonadaceae</taxon>
        <taxon>Variovorax</taxon>
    </lineage>
</organism>
<protein>
    <submittedName>
        <fullName evidence="2">Plasmid pRiA4b ORF-3 family protein</fullName>
    </submittedName>
</protein>
<comment type="caution">
    <text evidence="2">The sequence shown here is derived from an EMBL/GenBank/DDBJ whole genome shotgun (WGS) entry which is preliminary data.</text>
</comment>
<dbReference type="PANTHER" id="PTHR41878">
    <property type="entry name" value="LEXA REPRESSOR-RELATED"/>
    <property type="match status" value="1"/>
</dbReference>
<sequence>MKPGASSGREVLQLCAVLRGISPLIWRRLLVRGDTSVARLHQVLQVAFGWQDMHLHRFEIRGREYGVHQEGGVFFYTDTPEIAVQPPLWSALADFAQEWKVCLPHQQENEEFSCGSYPSQSKTFGAIAMRSQSR</sequence>
<dbReference type="PANTHER" id="PTHR41878:SF1">
    <property type="entry name" value="TNPR PROTEIN"/>
    <property type="match status" value="1"/>
</dbReference>
<gene>
    <name evidence="2" type="ORF">WKW77_26320</name>
</gene>
<dbReference type="SUPFAM" id="SSF159941">
    <property type="entry name" value="MM3350-like"/>
    <property type="match status" value="1"/>
</dbReference>
<proteinExistence type="predicted"/>
<dbReference type="Pfam" id="PF07929">
    <property type="entry name" value="PRiA4_ORF3"/>
    <property type="match status" value="1"/>
</dbReference>
<dbReference type="Gene3D" id="3.10.290.30">
    <property type="entry name" value="MM3350-like"/>
    <property type="match status" value="1"/>
</dbReference>
<keyword evidence="3" id="KW-1185">Reference proteome</keyword>
<evidence type="ECO:0000313" key="2">
    <source>
        <dbReference type="EMBL" id="MEJ8814618.1"/>
    </source>
</evidence>